<keyword evidence="2" id="KW-1185">Reference proteome</keyword>
<protein>
    <submittedName>
        <fullName evidence="1">Uncharacterized protein</fullName>
    </submittedName>
</protein>
<sequence length="102" mass="11750">MCPCRDFTQALASANPAESAIFHHWYPGYSSALDEVWYQQEKRILSMPENRQKLMDEQAFFRGFCLENPGRRFLDAVIALIRFQLMRYPSEIPPAPSAPPSV</sequence>
<reference evidence="1 2" key="1">
    <citation type="submission" date="2011-10" db="EMBL/GenBank/DDBJ databases">
        <title>Genome sequence of Gluconobacter morbifer G707, isolated from Drosophila gut.</title>
        <authorList>
            <person name="Lee W.-J."/>
            <person name="Kim E.-K."/>
        </authorList>
    </citation>
    <scope>NUCLEOTIDE SEQUENCE [LARGE SCALE GENOMIC DNA]</scope>
    <source>
        <strain evidence="1 2">G707</strain>
    </source>
</reference>
<organism evidence="1 2">
    <name type="scientific">Gluconobacter morbifer G707</name>
    <dbReference type="NCBI Taxonomy" id="1088869"/>
    <lineage>
        <taxon>Bacteria</taxon>
        <taxon>Pseudomonadati</taxon>
        <taxon>Pseudomonadota</taxon>
        <taxon>Alphaproteobacteria</taxon>
        <taxon>Acetobacterales</taxon>
        <taxon>Acetobacteraceae</taxon>
        <taxon>Gluconobacter</taxon>
    </lineage>
</organism>
<dbReference type="PATRIC" id="fig|1088869.3.peg.1621"/>
<dbReference type="AlphaFoldDB" id="G6XJP5"/>
<comment type="caution">
    <text evidence="1">The sequence shown here is derived from an EMBL/GenBank/DDBJ whole genome shotgun (WGS) entry which is preliminary data.</text>
</comment>
<dbReference type="STRING" id="1088869.GMO_16240"/>
<evidence type="ECO:0000313" key="2">
    <source>
        <dbReference type="Proteomes" id="UP000004949"/>
    </source>
</evidence>
<dbReference type="RefSeq" id="WP_008851771.1">
    <property type="nucleotide sequence ID" value="NZ_AGQV01000005.1"/>
</dbReference>
<accession>G6XJP5</accession>
<evidence type="ECO:0000313" key="1">
    <source>
        <dbReference type="EMBL" id="EHH67857.1"/>
    </source>
</evidence>
<gene>
    <name evidence="1" type="ORF">GMO_16240</name>
</gene>
<name>G6XJP5_9PROT</name>
<dbReference type="Proteomes" id="UP000004949">
    <property type="component" value="Unassembled WGS sequence"/>
</dbReference>
<dbReference type="EMBL" id="AGQV01000005">
    <property type="protein sequence ID" value="EHH67857.1"/>
    <property type="molecule type" value="Genomic_DNA"/>
</dbReference>
<proteinExistence type="predicted"/>